<feature type="compositionally biased region" description="Low complexity" evidence="2">
    <location>
        <begin position="289"/>
        <end position="303"/>
    </location>
</feature>
<sequence>MNDNKPNKPKNADGTKNAEGTSPSKPHSVVFDEDGNAITSADATSRPIGHDHSWSPPSCCRRHYPSSRRRWHAHRLQHPASSAARSYPQGPSFGRSDVQSERWRAQVDPPKLPMLSSSCASQLGVVRHLHDLQRYFVEYNSRSPDGTPSAPQWRVARANKSIAKVDEYHYWSIVTGAACVSWEAWRDEFKKQALSPNWESETRRVFEGLQCQGSTLTAWQTFEKKAGECQMLLFGLPSHILTRVEDRLDDRGLSRSAISLPLLHDIIDRIFRTTELPAPPPATYTRQFRQSSATTSRPSAPSNVPNPSPVPPAQLNGRSLTAEEVQWINKKKLSDKSTNAGACARAFPDRNDLCYWCRKAGHKSRECSARETAATVANLSIDDLDEDGDVFAAMVEHDIDCTDASSVPLILVDVGLSADSPITTGLIDPGAASILMDVFIGPTLYKNSSFLIIPTSRHVDFILGLPFCLQHRLLEGAARLAKLMAEGRSVHAQSQYSHIGSLTVDDPSLQPTVVPSPHRQQRAEAIRADFADVLPNDIGNVDNYPEVSPTISKVRHRIDILPGVKPVARSGFRVPLAWKEAFFQEIEKHRRAGRLHPSSSPWAAPAFLL</sequence>
<gene>
    <name evidence="4" type="ORF">L202_06608</name>
</gene>
<organism evidence="4 5">
    <name type="scientific">Cryptococcus amylolentus CBS 6039</name>
    <dbReference type="NCBI Taxonomy" id="1295533"/>
    <lineage>
        <taxon>Eukaryota</taxon>
        <taxon>Fungi</taxon>
        <taxon>Dikarya</taxon>
        <taxon>Basidiomycota</taxon>
        <taxon>Agaricomycotina</taxon>
        <taxon>Tremellomycetes</taxon>
        <taxon>Tremellales</taxon>
        <taxon>Cryptococcaceae</taxon>
        <taxon>Cryptococcus</taxon>
    </lineage>
</organism>
<proteinExistence type="predicted"/>
<dbReference type="PANTHER" id="PTHR15503">
    <property type="entry name" value="LDOC1 RELATED"/>
    <property type="match status" value="1"/>
</dbReference>
<keyword evidence="5" id="KW-1185">Reference proteome</keyword>
<name>A0A1E3HH71_9TREE</name>
<evidence type="ECO:0000256" key="1">
    <source>
        <dbReference type="PROSITE-ProRule" id="PRU00047"/>
    </source>
</evidence>
<evidence type="ECO:0000259" key="3">
    <source>
        <dbReference type="PROSITE" id="PS50158"/>
    </source>
</evidence>
<reference evidence="4 5" key="1">
    <citation type="submission" date="2016-06" db="EMBL/GenBank/DDBJ databases">
        <title>Evolution of pathogenesis and genome organization in the Tremellales.</title>
        <authorList>
            <person name="Cuomo C."/>
            <person name="Litvintseva A."/>
            <person name="Heitman J."/>
            <person name="Chen Y."/>
            <person name="Sun S."/>
            <person name="Springer D."/>
            <person name="Dromer F."/>
            <person name="Young S."/>
            <person name="Zeng Q."/>
            <person name="Chapman S."/>
            <person name="Gujja S."/>
            <person name="Saif S."/>
            <person name="Birren B."/>
        </authorList>
    </citation>
    <scope>NUCLEOTIDE SEQUENCE [LARGE SCALE GENOMIC DNA]</scope>
    <source>
        <strain evidence="4 5">CBS 6039</strain>
    </source>
</reference>
<protein>
    <recommendedName>
        <fullName evidence="3">CCHC-type domain-containing protein</fullName>
    </recommendedName>
</protein>
<feature type="domain" description="CCHC-type" evidence="3">
    <location>
        <begin position="354"/>
        <end position="367"/>
    </location>
</feature>
<feature type="region of interest" description="Disordered" evidence="2">
    <location>
        <begin position="278"/>
        <end position="316"/>
    </location>
</feature>
<dbReference type="Gene3D" id="3.10.10.10">
    <property type="entry name" value="HIV Type 1 Reverse Transcriptase, subunit A, domain 1"/>
    <property type="match status" value="1"/>
</dbReference>
<dbReference type="RefSeq" id="XP_018991125.1">
    <property type="nucleotide sequence ID" value="XM_019141150.1"/>
</dbReference>
<accession>A0A1E3HH71</accession>
<dbReference type="InterPro" id="IPR032567">
    <property type="entry name" value="RTL1-rel"/>
</dbReference>
<dbReference type="PROSITE" id="PS50158">
    <property type="entry name" value="ZF_CCHC"/>
    <property type="match status" value="1"/>
</dbReference>
<keyword evidence="1" id="KW-0479">Metal-binding</keyword>
<dbReference type="SUPFAM" id="SSF56672">
    <property type="entry name" value="DNA/RNA polymerases"/>
    <property type="match status" value="1"/>
</dbReference>
<dbReference type="PANTHER" id="PTHR15503:SF22">
    <property type="entry name" value="TRANSPOSON TY3-I GAG POLYPROTEIN"/>
    <property type="match status" value="1"/>
</dbReference>
<keyword evidence="1" id="KW-0863">Zinc-finger</keyword>
<dbReference type="AlphaFoldDB" id="A0A1E3HH71"/>
<comment type="caution">
    <text evidence="4">The sequence shown here is derived from an EMBL/GenBank/DDBJ whole genome shotgun (WGS) entry which is preliminary data.</text>
</comment>
<dbReference type="EMBL" id="AWGJ01000010">
    <property type="protein sequence ID" value="ODN75475.1"/>
    <property type="molecule type" value="Genomic_DNA"/>
</dbReference>
<feature type="compositionally biased region" description="Basic residues" evidence="2">
    <location>
        <begin position="60"/>
        <end position="77"/>
    </location>
</feature>
<evidence type="ECO:0000313" key="5">
    <source>
        <dbReference type="Proteomes" id="UP000094065"/>
    </source>
</evidence>
<dbReference type="Proteomes" id="UP000094065">
    <property type="component" value="Unassembled WGS sequence"/>
</dbReference>
<dbReference type="GO" id="GO:0003676">
    <property type="term" value="F:nucleic acid binding"/>
    <property type="evidence" value="ECO:0007669"/>
    <property type="project" value="InterPro"/>
</dbReference>
<dbReference type="GeneID" id="30157917"/>
<dbReference type="InterPro" id="IPR001878">
    <property type="entry name" value="Znf_CCHC"/>
</dbReference>
<evidence type="ECO:0000256" key="2">
    <source>
        <dbReference type="SAM" id="MobiDB-lite"/>
    </source>
</evidence>
<feature type="region of interest" description="Disordered" evidence="2">
    <location>
        <begin position="1"/>
        <end position="102"/>
    </location>
</feature>
<dbReference type="STRING" id="1295533.A0A1E3HH71"/>
<dbReference type="InterPro" id="IPR043502">
    <property type="entry name" value="DNA/RNA_pol_sf"/>
</dbReference>
<dbReference type="GO" id="GO:0008270">
    <property type="term" value="F:zinc ion binding"/>
    <property type="evidence" value="ECO:0007669"/>
    <property type="project" value="UniProtKB-KW"/>
</dbReference>
<keyword evidence="1" id="KW-0862">Zinc</keyword>
<dbReference type="OrthoDB" id="2578112at2759"/>
<evidence type="ECO:0000313" key="4">
    <source>
        <dbReference type="EMBL" id="ODN75475.1"/>
    </source>
</evidence>